<dbReference type="Gene3D" id="3.30.710.10">
    <property type="entry name" value="Potassium Channel Kv1.1, Chain A"/>
    <property type="match status" value="1"/>
</dbReference>
<gene>
    <name evidence="6" type="ORF">CDCA_CDCA03G1042</name>
</gene>
<dbReference type="InterPro" id="IPR011333">
    <property type="entry name" value="SKP1/BTB/POZ_sf"/>
</dbReference>
<evidence type="ECO:0000256" key="4">
    <source>
        <dbReference type="ARBA" id="ARBA00023242"/>
    </source>
</evidence>
<comment type="subcellular location">
    <subcellularLocation>
        <location evidence="1">Nucleus</location>
    </subcellularLocation>
</comment>
<dbReference type="SMART" id="SM00512">
    <property type="entry name" value="Skp1"/>
    <property type="match status" value="1"/>
</dbReference>
<evidence type="ECO:0000256" key="2">
    <source>
        <dbReference type="ARBA" id="ARBA00009993"/>
    </source>
</evidence>
<dbReference type="SUPFAM" id="SSF54695">
    <property type="entry name" value="POZ domain"/>
    <property type="match status" value="1"/>
</dbReference>
<dbReference type="InterPro" id="IPR039948">
    <property type="entry name" value="ELC1"/>
</dbReference>
<comment type="similarity">
    <text evidence="2">Belongs to the SKP1 family.</text>
</comment>
<dbReference type="PANTHER" id="PTHR20648">
    <property type="entry name" value="ELONGIN-C"/>
    <property type="match status" value="1"/>
</dbReference>
<evidence type="ECO:0000256" key="1">
    <source>
        <dbReference type="ARBA" id="ARBA00004123"/>
    </source>
</evidence>
<keyword evidence="7" id="KW-1185">Reference proteome</keyword>
<dbReference type="GO" id="GO:0005634">
    <property type="term" value="C:nucleus"/>
    <property type="evidence" value="ECO:0007669"/>
    <property type="project" value="UniProtKB-SubCell"/>
</dbReference>
<dbReference type="GO" id="GO:0006511">
    <property type="term" value="P:ubiquitin-dependent protein catabolic process"/>
    <property type="evidence" value="ECO:0007669"/>
    <property type="project" value="InterPro"/>
</dbReference>
<feature type="domain" description="SKP1 component POZ" evidence="5">
    <location>
        <begin position="5"/>
        <end position="66"/>
    </location>
</feature>
<dbReference type="FunFam" id="3.30.710.10:FF:000035">
    <property type="entry name" value="Elongin C transcription elongation factor"/>
    <property type="match status" value="1"/>
</dbReference>
<dbReference type="Proteomes" id="UP001301350">
    <property type="component" value="Unassembled WGS sequence"/>
</dbReference>
<dbReference type="AlphaFoldDB" id="A0AAV9IRP1"/>
<protein>
    <recommendedName>
        <fullName evidence="3">Elongin-C</fullName>
    </recommendedName>
</protein>
<accession>A0AAV9IRP1</accession>
<dbReference type="Pfam" id="PF03931">
    <property type="entry name" value="Skp1_POZ"/>
    <property type="match status" value="1"/>
</dbReference>
<keyword evidence="4" id="KW-0539">Nucleus</keyword>
<dbReference type="InterPro" id="IPR016073">
    <property type="entry name" value="Skp1_comp_POZ"/>
</dbReference>
<evidence type="ECO:0000313" key="6">
    <source>
        <dbReference type="EMBL" id="KAK4535017.1"/>
    </source>
</evidence>
<evidence type="ECO:0000313" key="7">
    <source>
        <dbReference type="Proteomes" id="UP001301350"/>
    </source>
</evidence>
<name>A0AAV9IRP1_CYACA</name>
<evidence type="ECO:0000256" key="3">
    <source>
        <dbReference type="ARBA" id="ARBA00021347"/>
    </source>
</evidence>
<reference evidence="6 7" key="1">
    <citation type="submission" date="2022-07" db="EMBL/GenBank/DDBJ databases">
        <title>Genome-wide signatures of adaptation to extreme environments.</title>
        <authorList>
            <person name="Cho C.H."/>
            <person name="Yoon H.S."/>
        </authorList>
    </citation>
    <scope>NUCLEOTIDE SEQUENCE [LARGE SCALE GENOMIC DNA]</scope>
    <source>
        <strain evidence="6 7">DBV 063 E5</strain>
    </source>
</reference>
<proteinExistence type="inferred from homology"/>
<comment type="caution">
    <text evidence="6">The sequence shown here is derived from an EMBL/GenBank/DDBJ whole genome shotgun (WGS) entry which is preliminary data.</text>
</comment>
<organism evidence="6 7">
    <name type="scientific">Cyanidium caldarium</name>
    <name type="common">Red alga</name>
    <dbReference type="NCBI Taxonomy" id="2771"/>
    <lineage>
        <taxon>Eukaryota</taxon>
        <taxon>Rhodophyta</taxon>
        <taxon>Bangiophyceae</taxon>
        <taxon>Cyanidiales</taxon>
        <taxon>Cyanidiaceae</taxon>
        <taxon>Cyanidium</taxon>
    </lineage>
</organism>
<dbReference type="EMBL" id="JANCYW010000003">
    <property type="protein sequence ID" value="KAK4535017.1"/>
    <property type="molecule type" value="Genomic_DNA"/>
</dbReference>
<evidence type="ECO:0000259" key="5">
    <source>
        <dbReference type="Pfam" id="PF03931"/>
    </source>
</evidence>
<dbReference type="InterPro" id="IPR001232">
    <property type="entry name" value="SKP1-like"/>
</dbReference>
<sequence>MHADYVKLVANDGRAFYVRRHCAEVSGTIRSMLLVDCVESRRGEVVFAQIDSDLLEHCCDYFYYRRQCEEGAYGTELPTFPVPLEASLRLLTVANYLNV</sequence>